<name>A0A9Q3PNW9_9BASI</name>
<dbReference type="OrthoDB" id="3943081at2759"/>
<gene>
    <name evidence="2" type="ORF">O181_106977</name>
</gene>
<dbReference type="InterPro" id="IPR054722">
    <property type="entry name" value="PolX-like_BBD"/>
</dbReference>
<proteinExistence type="predicted"/>
<dbReference type="AlphaFoldDB" id="A0A9Q3PNW9"/>
<evidence type="ECO:0000313" key="2">
    <source>
        <dbReference type="EMBL" id="MBW0567262.1"/>
    </source>
</evidence>
<comment type="caution">
    <text evidence="2">The sequence shown here is derived from an EMBL/GenBank/DDBJ whole genome shotgun (WGS) entry which is preliminary data.</text>
</comment>
<sequence>MLSEACRHVSMAVFHSIKVSTKIPTVEEVFKEVKLEIIQSSSSEEDDNVALKREAYHKRRNNHLTPGMGVALAACSSSGHLSNQPILDSGCSNTLAPTNRGFLNTTYSKETLLAANGSIMEVVSEGKLCLKTSIGNLLIQKALVVPSVSSMLVSLGPYLNNGATLKGYKGGANLYYKHGKLILTKNIFKNILLINIPSPGLACSAISGNPLTLRKRLGNPSIQVA</sequence>
<reference evidence="2" key="1">
    <citation type="submission" date="2021-03" db="EMBL/GenBank/DDBJ databases">
        <title>Draft genome sequence of rust myrtle Austropuccinia psidii MF-1, a brazilian biotype.</title>
        <authorList>
            <person name="Quecine M.C."/>
            <person name="Pachon D.M.R."/>
            <person name="Bonatelli M.L."/>
            <person name="Correr F.H."/>
            <person name="Franceschini L.M."/>
            <person name="Leite T.F."/>
            <person name="Margarido G.R.A."/>
            <person name="Almeida C.A."/>
            <person name="Ferrarezi J.A."/>
            <person name="Labate C.A."/>
        </authorList>
    </citation>
    <scope>NUCLEOTIDE SEQUENCE</scope>
    <source>
        <strain evidence="2">MF-1</strain>
    </source>
</reference>
<keyword evidence="3" id="KW-1185">Reference proteome</keyword>
<accession>A0A9Q3PNW9</accession>
<protein>
    <recommendedName>
        <fullName evidence="1">Retrovirus-related Pol polyprotein from transposon TNT 1-94-like beta-barrel domain-containing protein</fullName>
    </recommendedName>
</protein>
<feature type="domain" description="Retrovirus-related Pol polyprotein from transposon TNT 1-94-like beta-barrel" evidence="1">
    <location>
        <begin position="86"/>
        <end position="162"/>
    </location>
</feature>
<evidence type="ECO:0000259" key="1">
    <source>
        <dbReference type="Pfam" id="PF22936"/>
    </source>
</evidence>
<dbReference type="EMBL" id="AVOT02080540">
    <property type="protein sequence ID" value="MBW0567262.1"/>
    <property type="molecule type" value="Genomic_DNA"/>
</dbReference>
<organism evidence="2 3">
    <name type="scientific">Austropuccinia psidii MF-1</name>
    <dbReference type="NCBI Taxonomy" id="1389203"/>
    <lineage>
        <taxon>Eukaryota</taxon>
        <taxon>Fungi</taxon>
        <taxon>Dikarya</taxon>
        <taxon>Basidiomycota</taxon>
        <taxon>Pucciniomycotina</taxon>
        <taxon>Pucciniomycetes</taxon>
        <taxon>Pucciniales</taxon>
        <taxon>Sphaerophragmiaceae</taxon>
        <taxon>Austropuccinia</taxon>
    </lineage>
</organism>
<dbReference type="Proteomes" id="UP000765509">
    <property type="component" value="Unassembled WGS sequence"/>
</dbReference>
<evidence type="ECO:0000313" key="3">
    <source>
        <dbReference type="Proteomes" id="UP000765509"/>
    </source>
</evidence>
<dbReference type="Pfam" id="PF22936">
    <property type="entry name" value="Pol_BBD"/>
    <property type="match status" value="1"/>
</dbReference>